<evidence type="ECO:0000313" key="8">
    <source>
        <dbReference type="Proteomes" id="UP000334019"/>
    </source>
</evidence>
<dbReference type="PANTHER" id="PTHR43602">
    <property type="match status" value="1"/>
</dbReference>
<comment type="similarity">
    <text evidence="1">Belongs to the enoyl-CoA hydratase/isomerase family.</text>
</comment>
<dbReference type="InterPro" id="IPR029045">
    <property type="entry name" value="ClpP/crotonase-like_dom_sf"/>
</dbReference>
<organism evidence="7 8">
    <name type="scientific">Actinomarinicola tropica</name>
    <dbReference type="NCBI Taxonomy" id="2789776"/>
    <lineage>
        <taxon>Bacteria</taxon>
        <taxon>Bacillati</taxon>
        <taxon>Actinomycetota</taxon>
        <taxon>Acidimicrobiia</taxon>
        <taxon>Acidimicrobiales</taxon>
        <taxon>Iamiaceae</taxon>
        <taxon>Actinomarinicola</taxon>
    </lineage>
</organism>
<dbReference type="InterPro" id="IPR001753">
    <property type="entry name" value="Enoyl-CoA_hydra/iso"/>
</dbReference>
<keyword evidence="3" id="KW-0809">Transit peptide</keyword>
<dbReference type="Pfam" id="PF00378">
    <property type="entry name" value="ECH_1"/>
    <property type="match status" value="1"/>
</dbReference>
<keyword evidence="4" id="KW-0443">Lipid metabolism</keyword>
<keyword evidence="8" id="KW-1185">Reference proteome</keyword>
<dbReference type="GO" id="GO:0006631">
    <property type="term" value="P:fatty acid metabolic process"/>
    <property type="evidence" value="ECO:0007669"/>
    <property type="project" value="UniProtKB-KW"/>
</dbReference>
<dbReference type="InterPro" id="IPR014748">
    <property type="entry name" value="Enoyl-CoA_hydra_C"/>
</dbReference>
<evidence type="ECO:0000256" key="1">
    <source>
        <dbReference type="ARBA" id="ARBA00005254"/>
    </source>
</evidence>
<evidence type="ECO:0000256" key="6">
    <source>
        <dbReference type="ARBA" id="ARBA00040545"/>
    </source>
</evidence>
<dbReference type="AlphaFoldDB" id="A0A5Q2RJG4"/>
<sequence>MSDDLVVVDRQGPVVRITMDRPQRRNALSLEMLRALTAAMRDAGESDATGVVLAGNGPAFSAGHDMAAMAGASLPEMRELLWTCTELMELIQAIPQVVLARVHGVATAAGCQLVATADLAVAARSARFAAPGGKGGWFCTTPMVAIGRNVGRKQAAEMALTGDEIDADTALAWGLVNRVVPDDELDAAVDELLARATRGSAASRAIGKRALHTQLGMDQRSAYAYAVEVMAAASQLEDAREGMASFVEKRPPEWRHR</sequence>
<dbReference type="InterPro" id="IPR052377">
    <property type="entry name" value="Mitochondrial_ECH-domain"/>
</dbReference>
<dbReference type="CDD" id="cd06558">
    <property type="entry name" value="crotonase-like"/>
    <property type="match status" value="1"/>
</dbReference>
<comment type="function">
    <text evidence="5">May play a role in fatty acid biosynthesis and insulin sensitivity.</text>
</comment>
<dbReference type="Proteomes" id="UP000334019">
    <property type="component" value="Chromosome"/>
</dbReference>
<dbReference type="PANTHER" id="PTHR43602:SF1">
    <property type="entry name" value="ENOYL-COA HYDRATASE DOMAIN-CONTAINING PROTEIN 3, MITOCHONDRIAL"/>
    <property type="match status" value="1"/>
</dbReference>
<gene>
    <name evidence="7" type="ORF">GH723_02020</name>
</gene>
<evidence type="ECO:0000256" key="3">
    <source>
        <dbReference type="ARBA" id="ARBA00022946"/>
    </source>
</evidence>
<dbReference type="SUPFAM" id="SSF52096">
    <property type="entry name" value="ClpP/crotonase"/>
    <property type="match status" value="1"/>
</dbReference>
<dbReference type="Gene3D" id="1.10.12.10">
    <property type="entry name" value="Lyase 2-enoyl-coa Hydratase, Chain A, domain 2"/>
    <property type="match status" value="1"/>
</dbReference>
<dbReference type="RefSeq" id="WP_153758086.1">
    <property type="nucleotide sequence ID" value="NZ_CP045851.1"/>
</dbReference>
<evidence type="ECO:0000256" key="2">
    <source>
        <dbReference type="ARBA" id="ARBA00022832"/>
    </source>
</evidence>
<name>A0A5Q2RJG4_9ACTN</name>
<dbReference type="KEGG" id="atq:GH723_02020"/>
<dbReference type="Gene3D" id="3.90.226.10">
    <property type="entry name" value="2-enoyl-CoA Hydratase, Chain A, domain 1"/>
    <property type="match status" value="1"/>
</dbReference>
<accession>A0A5Q2RJG4</accession>
<protein>
    <recommendedName>
        <fullName evidence="6">Enoyl-CoA hydratase domain-containing protein 3, mitochondrial</fullName>
    </recommendedName>
</protein>
<dbReference type="GO" id="GO:0016836">
    <property type="term" value="F:hydro-lyase activity"/>
    <property type="evidence" value="ECO:0007669"/>
    <property type="project" value="TreeGrafter"/>
</dbReference>
<evidence type="ECO:0000256" key="4">
    <source>
        <dbReference type="ARBA" id="ARBA00023098"/>
    </source>
</evidence>
<dbReference type="EMBL" id="CP045851">
    <property type="protein sequence ID" value="QGG93980.1"/>
    <property type="molecule type" value="Genomic_DNA"/>
</dbReference>
<proteinExistence type="inferred from homology"/>
<keyword evidence="2" id="KW-0276">Fatty acid metabolism</keyword>
<evidence type="ECO:0000313" key="7">
    <source>
        <dbReference type="EMBL" id="QGG93980.1"/>
    </source>
</evidence>
<reference evidence="7 8" key="1">
    <citation type="submission" date="2019-11" db="EMBL/GenBank/DDBJ databases">
        <authorList>
            <person name="He Y."/>
        </authorList>
    </citation>
    <scope>NUCLEOTIDE SEQUENCE [LARGE SCALE GENOMIC DNA]</scope>
    <source>
        <strain evidence="7 8">SCSIO 58843</strain>
    </source>
</reference>
<evidence type="ECO:0000256" key="5">
    <source>
        <dbReference type="ARBA" id="ARBA00037410"/>
    </source>
</evidence>